<dbReference type="Pfam" id="PF08902">
    <property type="entry name" value="DUF1848"/>
    <property type="match status" value="1"/>
</dbReference>
<dbReference type="OrthoDB" id="9771212at2"/>
<dbReference type="InterPro" id="IPR014998">
    <property type="entry name" value="DUF1848"/>
</dbReference>
<evidence type="ECO:0000313" key="1">
    <source>
        <dbReference type="EMBL" id="SHJ87420.1"/>
    </source>
</evidence>
<accession>A0A1M6MVJ8</accession>
<name>A0A1M6MVJ8_9FIRM</name>
<gene>
    <name evidence="1" type="ORF">SAMN02745170_03557</name>
</gene>
<evidence type="ECO:0000313" key="2">
    <source>
        <dbReference type="Proteomes" id="UP000322917"/>
    </source>
</evidence>
<dbReference type="Proteomes" id="UP000322917">
    <property type="component" value="Unassembled WGS sequence"/>
</dbReference>
<proteinExistence type="predicted"/>
<dbReference type="RefSeq" id="WP_149736128.1">
    <property type="nucleotide sequence ID" value="NZ_FQZD01000045.1"/>
</dbReference>
<evidence type="ECO:0008006" key="3">
    <source>
        <dbReference type="Google" id="ProtNLM"/>
    </source>
</evidence>
<reference evidence="1 2" key="1">
    <citation type="submission" date="2016-11" db="EMBL/GenBank/DDBJ databases">
        <authorList>
            <person name="Varghese N."/>
            <person name="Submissions S."/>
        </authorList>
    </citation>
    <scope>NUCLEOTIDE SEQUENCE [LARGE SCALE GENOMIC DNA]</scope>
    <source>
        <strain evidence="1 2">DSM 15287</strain>
    </source>
</reference>
<dbReference type="AlphaFoldDB" id="A0A1M6MVJ8"/>
<keyword evidence="2" id="KW-1185">Reference proteome</keyword>
<dbReference type="EMBL" id="FQZD01000045">
    <property type="protein sequence ID" value="SHJ87420.1"/>
    <property type="molecule type" value="Genomic_DNA"/>
</dbReference>
<sequence length="312" mass="35758">MIISASRRTDIPAFYSDWFVNRLREGFVYVRNPMNFRQISHISLKPEMVGCIVFWTKNALPLLTKLPVIDAMGFAYYFQFTITPYDAKLERHVPVKHEIIEGFKRLSDTIGKERVVWRYDPVIVTGPFSVNKHLECFSVLCQSLRNYTERCVFSYVDVYGKQKSRQEGAAIVELEDEARQTIARGFADIARENRLILQVCVEDLDRQRYNISGAACIDQGIIETVTGYKLKPKRDNNQRSGCRCLESVDIGAYNSCRHGCSYCYAVDDGACKNSVYHQTHSPLLLGQVEAGDRIIPRKMTVLRDKQAALFKL</sequence>
<protein>
    <recommendedName>
        <fullName evidence="3">DNA repair photolyase</fullName>
    </recommendedName>
</protein>
<organism evidence="1 2">
    <name type="scientific">Propionispora hippei DSM 15287</name>
    <dbReference type="NCBI Taxonomy" id="1123003"/>
    <lineage>
        <taxon>Bacteria</taxon>
        <taxon>Bacillati</taxon>
        <taxon>Bacillota</taxon>
        <taxon>Negativicutes</taxon>
        <taxon>Selenomonadales</taxon>
        <taxon>Sporomusaceae</taxon>
        <taxon>Propionispora</taxon>
    </lineage>
</organism>